<evidence type="ECO:0000256" key="2">
    <source>
        <dbReference type="ARBA" id="ARBA00022692"/>
    </source>
</evidence>
<keyword evidence="9" id="KW-1185">Reference proteome</keyword>
<evidence type="ECO:0000256" key="1">
    <source>
        <dbReference type="ARBA" id="ARBA00004141"/>
    </source>
</evidence>
<dbReference type="PANTHER" id="PTHR33507">
    <property type="entry name" value="INNER MEMBRANE PROTEIN YBBJ"/>
    <property type="match status" value="1"/>
</dbReference>
<keyword evidence="2 6" id="KW-0812">Transmembrane</keyword>
<evidence type="ECO:0000313" key="9">
    <source>
        <dbReference type="Proteomes" id="UP001564657"/>
    </source>
</evidence>
<evidence type="ECO:0000313" key="8">
    <source>
        <dbReference type="EMBL" id="MEY7999088.1"/>
    </source>
</evidence>
<accession>A0ABV4BKT1</accession>
<comment type="subcellular location">
    <subcellularLocation>
        <location evidence="1">Membrane</location>
        <topology evidence="1">Multi-pass membrane protein</topology>
    </subcellularLocation>
</comment>
<evidence type="ECO:0000256" key="4">
    <source>
        <dbReference type="ARBA" id="ARBA00023136"/>
    </source>
</evidence>
<feature type="transmembrane region" description="Helical" evidence="6">
    <location>
        <begin position="46"/>
        <end position="68"/>
    </location>
</feature>
<keyword evidence="5" id="KW-0694">RNA-binding</keyword>
<dbReference type="PROSITE" id="PS50889">
    <property type="entry name" value="S4"/>
    <property type="match status" value="1"/>
</dbReference>
<sequence>MFNLILWIAIGLIALLIDITTSTFLFVWFTIGAIGAIIAQILNYSLLVQFIVFVAVSVILMIICYPIVKKSIKESVKPTLLREKTYVGKEVVVDEEMLENNGVKVDGVYWNIKDTEYVLRKGDRIKIVGMEGNKLVIKKL</sequence>
<name>A0ABV4BKT1_9CLOT</name>
<dbReference type="PANTHER" id="PTHR33507:SF3">
    <property type="entry name" value="INNER MEMBRANE PROTEIN YBBJ"/>
    <property type="match status" value="1"/>
</dbReference>
<evidence type="ECO:0000256" key="3">
    <source>
        <dbReference type="ARBA" id="ARBA00022989"/>
    </source>
</evidence>
<dbReference type="SUPFAM" id="SSF141322">
    <property type="entry name" value="NfeD domain-like"/>
    <property type="match status" value="1"/>
</dbReference>
<keyword evidence="3 6" id="KW-1133">Transmembrane helix</keyword>
<protein>
    <submittedName>
        <fullName evidence="8">NfeD family protein</fullName>
    </submittedName>
</protein>
<keyword evidence="4 6" id="KW-0472">Membrane</keyword>
<dbReference type="Gene3D" id="2.40.50.140">
    <property type="entry name" value="Nucleic acid-binding proteins"/>
    <property type="match status" value="1"/>
</dbReference>
<dbReference type="InterPro" id="IPR012340">
    <property type="entry name" value="NA-bd_OB-fold"/>
</dbReference>
<dbReference type="Pfam" id="PF01957">
    <property type="entry name" value="NfeD"/>
    <property type="match status" value="1"/>
</dbReference>
<evidence type="ECO:0000259" key="7">
    <source>
        <dbReference type="Pfam" id="PF01957"/>
    </source>
</evidence>
<dbReference type="InterPro" id="IPR052165">
    <property type="entry name" value="Membrane_assoc_protease"/>
</dbReference>
<reference evidence="8 9" key="1">
    <citation type="submission" date="2024-08" db="EMBL/GenBank/DDBJ databases">
        <title>Clostridium lapicellarii sp. nov., and Clostridium renhuaiense sp. nov., two species isolated from the mud in a fermentation cellar used for producing sauce-flavour Chinese liquors.</title>
        <authorList>
            <person name="Yang F."/>
            <person name="Wang H."/>
            <person name="Chen L.Q."/>
            <person name="Zhou N."/>
            <person name="Lu J.J."/>
            <person name="Pu X.X."/>
            <person name="Wan B."/>
            <person name="Wang L."/>
            <person name="Liu S.J."/>
        </authorList>
    </citation>
    <scope>NUCLEOTIDE SEQUENCE [LARGE SCALE GENOMIC DNA]</scope>
    <source>
        <strain evidence="8 9">MT-5</strain>
    </source>
</reference>
<proteinExistence type="predicted"/>
<dbReference type="RefSeq" id="WP_369702951.1">
    <property type="nucleotide sequence ID" value="NZ_JBGEWD010000001.1"/>
</dbReference>
<dbReference type="Proteomes" id="UP001564657">
    <property type="component" value="Unassembled WGS sequence"/>
</dbReference>
<feature type="transmembrane region" description="Helical" evidence="6">
    <location>
        <begin position="6"/>
        <end position="39"/>
    </location>
</feature>
<feature type="domain" description="NfeD-like C-terminal" evidence="7">
    <location>
        <begin position="84"/>
        <end position="139"/>
    </location>
</feature>
<dbReference type="InterPro" id="IPR002810">
    <property type="entry name" value="NfeD-like_C"/>
</dbReference>
<dbReference type="EMBL" id="JBGEWD010000001">
    <property type="protein sequence ID" value="MEY7999088.1"/>
    <property type="molecule type" value="Genomic_DNA"/>
</dbReference>
<comment type="caution">
    <text evidence="8">The sequence shown here is derived from an EMBL/GenBank/DDBJ whole genome shotgun (WGS) entry which is preliminary data.</text>
</comment>
<evidence type="ECO:0000256" key="6">
    <source>
        <dbReference type="SAM" id="Phobius"/>
    </source>
</evidence>
<organism evidence="8 9">
    <name type="scientific">Clostridium moutaii</name>
    <dbReference type="NCBI Taxonomy" id="3240932"/>
    <lineage>
        <taxon>Bacteria</taxon>
        <taxon>Bacillati</taxon>
        <taxon>Bacillota</taxon>
        <taxon>Clostridia</taxon>
        <taxon>Eubacteriales</taxon>
        <taxon>Clostridiaceae</taxon>
        <taxon>Clostridium</taxon>
    </lineage>
</organism>
<gene>
    <name evidence="8" type="ORF">AB8U03_02545</name>
</gene>
<evidence type="ECO:0000256" key="5">
    <source>
        <dbReference type="PROSITE-ProRule" id="PRU00182"/>
    </source>
</evidence>